<protein>
    <submittedName>
        <fullName evidence="1">Uncharacterized protein</fullName>
    </submittedName>
</protein>
<name>X0XZA6_9ZZZZ</name>
<feature type="non-terminal residue" evidence="1">
    <location>
        <position position="1"/>
    </location>
</feature>
<organism evidence="1">
    <name type="scientific">marine sediment metagenome</name>
    <dbReference type="NCBI Taxonomy" id="412755"/>
    <lineage>
        <taxon>unclassified sequences</taxon>
        <taxon>metagenomes</taxon>
        <taxon>ecological metagenomes</taxon>
    </lineage>
</organism>
<dbReference type="Gene3D" id="3.40.140.10">
    <property type="entry name" value="Cytidine Deaminase, domain 2"/>
    <property type="match status" value="1"/>
</dbReference>
<reference evidence="1" key="1">
    <citation type="journal article" date="2014" name="Front. Microbiol.">
        <title>High frequency of phylogenetically diverse reductive dehalogenase-homologous genes in deep subseafloor sedimentary metagenomes.</title>
        <authorList>
            <person name="Kawai M."/>
            <person name="Futagami T."/>
            <person name="Toyoda A."/>
            <person name="Takaki Y."/>
            <person name="Nishi S."/>
            <person name="Hori S."/>
            <person name="Arai W."/>
            <person name="Tsubouchi T."/>
            <person name="Morono Y."/>
            <person name="Uchiyama I."/>
            <person name="Ito T."/>
            <person name="Fujiyama A."/>
            <person name="Inagaki F."/>
            <person name="Takami H."/>
        </authorList>
    </citation>
    <scope>NUCLEOTIDE SEQUENCE</scope>
    <source>
        <strain evidence="1">Expedition CK06-06</strain>
    </source>
</reference>
<evidence type="ECO:0000313" key="1">
    <source>
        <dbReference type="EMBL" id="GAG30036.1"/>
    </source>
</evidence>
<comment type="caution">
    <text evidence="1">The sequence shown here is derived from an EMBL/GenBank/DDBJ whole genome shotgun (WGS) entry which is preliminary data.</text>
</comment>
<accession>X0XZA6</accession>
<dbReference type="EMBL" id="BARS01042544">
    <property type="protein sequence ID" value="GAG30036.1"/>
    <property type="molecule type" value="Genomic_DNA"/>
</dbReference>
<dbReference type="AlphaFoldDB" id="X0XZA6"/>
<gene>
    <name evidence="1" type="ORF">S01H1_64532</name>
</gene>
<sequence length="51" mass="5915">HHAPATPSLIDRKFMRLWGDTLWLILSSTNWKLAAYYLEDGKVKEATIKVE</sequence>
<proteinExistence type="predicted"/>